<keyword evidence="3" id="KW-1185">Reference proteome</keyword>
<evidence type="ECO:0000313" key="3">
    <source>
        <dbReference type="Proteomes" id="UP001140949"/>
    </source>
</evidence>
<feature type="transmembrane region" description="Helical" evidence="1">
    <location>
        <begin position="126"/>
        <end position="156"/>
    </location>
</feature>
<gene>
    <name evidence="2" type="ORF">M6B38_284015</name>
</gene>
<comment type="caution">
    <text evidence="2">The sequence shown here is derived from an EMBL/GenBank/DDBJ whole genome shotgun (WGS) entry which is preliminary data.</text>
</comment>
<protein>
    <recommendedName>
        <fullName evidence="4">Transmembrane protein</fullName>
    </recommendedName>
</protein>
<dbReference type="EMBL" id="JANAVB010005597">
    <property type="protein sequence ID" value="KAJ6846936.1"/>
    <property type="molecule type" value="Genomic_DNA"/>
</dbReference>
<evidence type="ECO:0000256" key="1">
    <source>
        <dbReference type="SAM" id="Phobius"/>
    </source>
</evidence>
<keyword evidence="1" id="KW-0812">Transmembrane</keyword>
<dbReference type="AlphaFoldDB" id="A0AAX6I0X4"/>
<feature type="transmembrane region" description="Helical" evidence="1">
    <location>
        <begin position="252"/>
        <end position="274"/>
    </location>
</feature>
<organism evidence="2 3">
    <name type="scientific">Iris pallida</name>
    <name type="common">Sweet iris</name>
    <dbReference type="NCBI Taxonomy" id="29817"/>
    <lineage>
        <taxon>Eukaryota</taxon>
        <taxon>Viridiplantae</taxon>
        <taxon>Streptophyta</taxon>
        <taxon>Embryophyta</taxon>
        <taxon>Tracheophyta</taxon>
        <taxon>Spermatophyta</taxon>
        <taxon>Magnoliopsida</taxon>
        <taxon>Liliopsida</taxon>
        <taxon>Asparagales</taxon>
        <taxon>Iridaceae</taxon>
        <taxon>Iridoideae</taxon>
        <taxon>Irideae</taxon>
        <taxon>Iris</taxon>
    </lineage>
</organism>
<name>A0AAX6I0X4_IRIPA</name>
<reference evidence="2" key="1">
    <citation type="journal article" date="2023" name="GigaByte">
        <title>Genome assembly of the bearded iris, Iris pallida Lam.</title>
        <authorList>
            <person name="Bruccoleri R.E."/>
            <person name="Oakeley E.J."/>
            <person name="Faust A.M.E."/>
            <person name="Altorfer M."/>
            <person name="Dessus-Babus S."/>
            <person name="Burckhardt D."/>
            <person name="Oertli M."/>
            <person name="Naumann U."/>
            <person name="Petersen F."/>
            <person name="Wong J."/>
        </authorList>
    </citation>
    <scope>NUCLEOTIDE SEQUENCE</scope>
    <source>
        <strain evidence="2">GSM-AAB239-AS_SAM_17_03QT</strain>
    </source>
</reference>
<dbReference type="Proteomes" id="UP001140949">
    <property type="component" value="Unassembled WGS sequence"/>
</dbReference>
<dbReference type="PANTHER" id="PTHR33133:SF3">
    <property type="entry name" value="TRANSMEMBRANE PROTEIN"/>
    <property type="match status" value="1"/>
</dbReference>
<proteinExistence type="predicted"/>
<feature type="transmembrane region" description="Helical" evidence="1">
    <location>
        <begin position="84"/>
        <end position="105"/>
    </location>
</feature>
<keyword evidence="1" id="KW-1133">Transmembrane helix</keyword>
<feature type="transmembrane region" description="Helical" evidence="1">
    <location>
        <begin position="19"/>
        <end position="39"/>
    </location>
</feature>
<keyword evidence="1" id="KW-0472">Membrane</keyword>
<feature type="transmembrane region" description="Helical" evidence="1">
    <location>
        <begin position="176"/>
        <end position="198"/>
    </location>
</feature>
<sequence>MAGAIKILRMSIHAFLQGYHFFAFVSAILVFPFASLLLFSQASSSSSRVLRTLSSRLHNLFTAAGLPASSEFFSLLNLKFSQSLVSFLSTLPFTLTFLVLAKATVIQKVLGPPRPTASSSLRLCRWLAPTYIFNSFVLLSANAAVLSVFFLAFNALQVLRLSSDNAVLLLSAAGAVLYSIVLANTTVICSLATIVAAMQNCSGYLAILKACVLVSGREATAITVALPANLGMAAVEALFHYRVARPYLRLRIISPSLVGEACLISLMYSVAIVLDTIVNCKLYRSCDTSKELEPEEKGTDLQAWNPRRLPVTQPSSMALLWGSRLPSTTM</sequence>
<evidence type="ECO:0008006" key="4">
    <source>
        <dbReference type="Google" id="ProtNLM"/>
    </source>
</evidence>
<reference evidence="2" key="2">
    <citation type="submission" date="2023-04" db="EMBL/GenBank/DDBJ databases">
        <authorList>
            <person name="Bruccoleri R.E."/>
            <person name="Oakeley E.J."/>
            <person name="Faust A.-M."/>
            <person name="Dessus-Babus S."/>
            <person name="Altorfer M."/>
            <person name="Burckhardt D."/>
            <person name="Oertli M."/>
            <person name="Naumann U."/>
            <person name="Petersen F."/>
            <person name="Wong J."/>
        </authorList>
    </citation>
    <scope>NUCLEOTIDE SEQUENCE</scope>
    <source>
        <strain evidence="2">GSM-AAB239-AS_SAM_17_03QT</strain>
        <tissue evidence="2">Leaf</tissue>
    </source>
</reference>
<evidence type="ECO:0000313" key="2">
    <source>
        <dbReference type="EMBL" id="KAJ6846936.1"/>
    </source>
</evidence>
<dbReference type="PANTHER" id="PTHR33133">
    <property type="entry name" value="OS08G0107100 PROTEIN-RELATED"/>
    <property type="match status" value="1"/>
</dbReference>
<accession>A0AAX6I0X4</accession>